<sequence>MSSCDNDLVDDVVNDDVVNRAGQRPRNGSYAGAEIAMGTMHGKELQVAPAFAAELGARVVAPAGINTDQFGTFTGETPRKLAPREAAAAKARLAMRVAAVPYGVASEASYNTWFGMLAMHEEILVFIDDIRGIQVVEGENTPGAPGAPILVGGGDAAVCAAQGFGFPRQGAAVKASVKERVQVFGKGITDAATLIEVVSAAAAAADDHQAWVEPDLRAHHNPSRRDVLAGLAGRLARRLATPCPECGCPGYGKVATRDGLPCQGCGGPTSLIAADVHGCPACPYHHTIARVVARAEPRYCPQCNP</sequence>
<reference evidence="2" key="1">
    <citation type="submission" date="2019-12" db="EMBL/GenBank/DDBJ databases">
        <title>Mycobacterium spongiae sp. nov.</title>
        <authorList>
            <person name="Stinear T."/>
        </authorList>
    </citation>
    <scope>NUCLEOTIDE SEQUENCE</scope>
    <source>
        <strain evidence="2">FSD4b-SM</strain>
    </source>
</reference>
<protein>
    <recommendedName>
        <fullName evidence="1">DUF6671 domain-containing protein</fullName>
    </recommendedName>
</protein>
<keyword evidence="3" id="KW-1185">Reference proteome</keyword>
<dbReference type="InterPro" id="IPR046612">
    <property type="entry name" value="DUF6671"/>
</dbReference>
<dbReference type="Pfam" id="PF20376">
    <property type="entry name" value="DUF6671"/>
    <property type="match status" value="1"/>
</dbReference>
<dbReference type="RefSeq" id="WP_211696755.1">
    <property type="nucleotide sequence ID" value="NZ_CP046600.1"/>
</dbReference>
<evidence type="ECO:0000313" key="3">
    <source>
        <dbReference type="Proteomes" id="UP000682202"/>
    </source>
</evidence>
<name>A0A975K0K8_9MYCO</name>
<dbReference type="KEGG" id="mspg:F6B93_20675"/>
<dbReference type="Proteomes" id="UP000682202">
    <property type="component" value="Chromosome"/>
</dbReference>
<organism evidence="2 3">
    <name type="scientific">Mycobacterium spongiae</name>
    <dbReference type="NCBI Taxonomy" id="886343"/>
    <lineage>
        <taxon>Bacteria</taxon>
        <taxon>Bacillati</taxon>
        <taxon>Actinomycetota</taxon>
        <taxon>Actinomycetes</taxon>
        <taxon>Mycobacteriales</taxon>
        <taxon>Mycobacteriaceae</taxon>
        <taxon>Mycobacterium</taxon>
    </lineage>
</organism>
<evidence type="ECO:0000313" key="2">
    <source>
        <dbReference type="EMBL" id="QUR69167.1"/>
    </source>
</evidence>
<evidence type="ECO:0000259" key="1">
    <source>
        <dbReference type="Pfam" id="PF20376"/>
    </source>
</evidence>
<proteinExistence type="predicted"/>
<dbReference type="EMBL" id="CP046600">
    <property type="protein sequence ID" value="QUR69167.1"/>
    <property type="molecule type" value="Genomic_DNA"/>
</dbReference>
<accession>A0A975K0K8</accession>
<feature type="domain" description="DUF6671" evidence="1">
    <location>
        <begin position="90"/>
        <end position="305"/>
    </location>
</feature>
<gene>
    <name evidence="2" type="ORF">F6B93_20675</name>
</gene>
<dbReference type="AlphaFoldDB" id="A0A975K0K8"/>